<dbReference type="InterPro" id="IPR011333">
    <property type="entry name" value="SKP1/BTB/POZ_sf"/>
</dbReference>
<dbReference type="Gene3D" id="3.30.710.10">
    <property type="entry name" value="Potassium Channel Kv1.1, Chain A"/>
    <property type="match status" value="1"/>
</dbReference>
<dbReference type="PROSITE" id="PS50097">
    <property type="entry name" value="BTB"/>
    <property type="match status" value="1"/>
</dbReference>
<dbReference type="Proteomes" id="UP000198287">
    <property type="component" value="Unassembled WGS sequence"/>
</dbReference>
<dbReference type="PANTHER" id="PTHR24410">
    <property type="entry name" value="HL07962P-RELATED"/>
    <property type="match status" value="1"/>
</dbReference>
<dbReference type="OrthoDB" id="6419105at2759"/>
<dbReference type="CDD" id="cd18186">
    <property type="entry name" value="BTB_POZ_ZBTB_KLHL-like"/>
    <property type="match status" value="1"/>
</dbReference>
<dbReference type="Pfam" id="PF07707">
    <property type="entry name" value="BACK"/>
    <property type="match status" value="1"/>
</dbReference>
<protein>
    <submittedName>
        <fullName evidence="2">BTB/POZ domain-containing protein 2</fullName>
    </submittedName>
</protein>
<dbReference type="InterPro" id="IPR038648">
    <property type="entry name" value="PHR_sf"/>
</dbReference>
<proteinExistence type="predicted"/>
<dbReference type="InterPro" id="IPR011705">
    <property type="entry name" value="BACK"/>
</dbReference>
<dbReference type="SUPFAM" id="SSF54695">
    <property type="entry name" value="POZ domain"/>
    <property type="match status" value="1"/>
</dbReference>
<dbReference type="Gene3D" id="2.60.120.820">
    <property type="entry name" value="PHR domain"/>
    <property type="match status" value="1"/>
</dbReference>
<dbReference type="SMART" id="SM00875">
    <property type="entry name" value="BACK"/>
    <property type="match status" value="1"/>
</dbReference>
<dbReference type="AlphaFoldDB" id="A0A226F4D4"/>
<dbReference type="Gene3D" id="1.25.40.420">
    <property type="match status" value="1"/>
</dbReference>
<organism evidence="2 3">
    <name type="scientific">Folsomia candida</name>
    <name type="common">Springtail</name>
    <dbReference type="NCBI Taxonomy" id="158441"/>
    <lineage>
        <taxon>Eukaryota</taxon>
        <taxon>Metazoa</taxon>
        <taxon>Ecdysozoa</taxon>
        <taxon>Arthropoda</taxon>
        <taxon>Hexapoda</taxon>
        <taxon>Collembola</taxon>
        <taxon>Entomobryomorpha</taxon>
        <taxon>Isotomoidea</taxon>
        <taxon>Isotomidae</taxon>
        <taxon>Proisotominae</taxon>
        <taxon>Folsomia</taxon>
    </lineage>
</organism>
<gene>
    <name evidence="2" type="ORF">Fcan01_00879</name>
</gene>
<comment type="caution">
    <text evidence="2">The sequence shown here is derived from an EMBL/GenBank/DDBJ whole genome shotgun (WGS) entry which is preliminary data.</text>
</comment>
<sequence length="606" mass="67880">MATKQEEQKDPHSLKGVMEKIHDTGLFSDVAVLVGVEKHRFNAHKVILGGRSPVLEAMMQKRWVEKCDADGIILLSFRNHGVEAFRLFLRYLYTDELGDVSIGNCVELMKMAHLYDVPPLLTLTTDRIRLFIHQCGPAGANICLQIYRDVRHIDHHLGQSAFQHFLNNIRIAAEKNQYLKWEADLLRKILTQEALKVREVDLFKALMNWGNQYNGPNDTISRPDVMPELLRLIRFPVMSIQQFAEEVIPRNALSKDEILKMFIHYSSPDSAPSGFDSCPRHLRTQSILANEDAKDVDLNGAVRTGFCPISSHGLSQEFISEIPPDISNFVTVLVKIYKSTTGTHYYSGRVTTAPTFVGVGDGKVMRASTKSSGVGWTKGQVRHVGGVVRRYPTSRHTGGVRSCEMSALSDLFGVMGPCEGLELWKKCLPGRFEGSTLTLGSSIVVEKPVCLLGVGIFSVEIQQYLTTGRDVHGHFDLEAIVKRSDQSVVAKGNSPVYRGCDRARSVVTIQFDTPLLLRANTGYNFYVTCTEKNERTRLTCRGEPYGTGIQHEEIELRDGSFGTITHFGRDFEGTSTPQTPERMRSCWIRHLVVGKVPEEPRPCIIS</sequence>
<dbReference type="PANTHER" id="PTHR24410:SF23">
    <property type="entry name" value="BTB DOMAIN-CONTAINING PROTEIN-RELATED"/>
    <property type="match status" value="1"/>
</dbReference>
<dbReference type="SMART" id="SM00225">
    <property type="entry name" value="BTB"/>
    <property type="match status" value="1"/>
</dbReference>
<feature type="domain" description="BTB" evidence="1">
    <location>
        <begin position="28"/>
        <end position="97"/>
    </location>
</feature>
<keyword evidence="3" id="KW-1185">Reference proteome</keyword>
<dbReference type="InterPro" id="IPR000210">
    <property type="entry name" value="BTB/POZ_dom"/>
</dbReference>
<name>A0A226F4D4_FOLCA</name>
<dbReference type="EMBL" id="LNIX01000001">
    <property type="protein sequence ID" value="OXA64318.1"/>
    <property type="molecule type" value="Genomic_DNA"/>
</dbReference>
<dbReference type="Pfam" id="PF00651">
    <property type="entry name" value="BTB"/>
    <property type="match status" value="1"/>
</dbReference>
<evidence type="ECO:0000259" key="1">
    <source>
        <dbReference type="PROSITE" id="PS50097"/>
    </source>
</evidence>
<accession>A0A226F4D4</accession>
<evidence type="ECO:0000313" key="3">
    <source>
        <dbReference type="Proteomes" id="UP000198287"/>
    </source>
</evidence>
<evidence type="ECO:0000313" key="2">
    <source>
        <dbReference type="EMBL" id="OXA64318.1"/>
    </source>
</evidence>
<dbReference type="InterPro" id="IPR051481">
    <property type="entry name" value="BTB-POZ/Galectin-3-binding"/>
</dbReference>
<reference evidence="2 3" key="1">
    <citation type="submission" date="2015-12" db="EMBL/GenBank/DDBJ databases">
        <title>The genome of Folsomia candida.</title>
        <authorList>
            <person name="Faddeeva A."/>
            <person name="Derks M.F."/>
            <person name="Anvar Y."/>
            <person name="Smit S."/>
            <person name="Van Straalen N."/>
            <person name="Roelofs D."/>
        </authorList>
    </citation>
    <scope>NUCLEOTIDE SEQUENCE [LARGE SCALE GENOMIC DNA]</scope>
    <source>
        <strain evidence="2 3">VU population</strain>
        <tissue evidence="2">Whole body</tissue>
    </source>
</reference>